<feature type="region of interest" description="Disordered" evidence="1">
    <location>
        <begin position="344"/>
        <end position="398"/>
    </location>
</feature>
<name>A0ABQ9HEF3_9NEOP</name>
<organism evidence="2 3">
    <name type="scientific">Dryococelus australis</name>
    <dbReference type="NCBI Taxonomy" id="614101"/>
    <lineage>
        <taxon>Eukaryota</taxon>
        <taxon>Metazoa</taxon>
        <taxon>Ecdysozoa</taxon>
        <taxon>Arthropoda</taxon>
        <taxon>Hexapoda</taxon>
        <taxon>Insecta</taxon>
        <taxon>Pterygota</taxon>
        <taxon>Neoptera</taxon>
        <taxon>Polyneoptera</taxon>
        <taxon>Phasmatodea</taxon>
        <taxon>Verophasmatodea</taxon>
        <taxon>Anareolatae</taxon>
        <taxon>Phasmatidae</taxon>
        <taxon>Eurycanthinae</taxon>
        <taxon>Dryococelus</taxon>
    </lineage>
</organism>
<dbReference type="EMBL" id="JARBHB010000005">
    <property type="protein sequence ID" value="KAJ8882689.1"/>
    <property type="molecule type" value="Genomic_DNA"/>
</dbReference>
<reference evidence="2 3" key="1">
    <citation type="submission" date="2023-02" db="EMBL/GenBank/DDBJ databases">
        <title>LHISI_Scaffold_Assembly.</title>
        <authorList>
            <person name="Stuart O.P."/>
            <person name="Cleave R."/>
            <person name="Magrath M.J.L."/>
            <person name="Mikheyev A.S."/>
        </authorList>
    </citation>
    <scope>NUCLEOTIDE SEQUENCE [LARGE SCALE GENOMIC DNA]</scope>
    <source>
        <strain evidence="2">Daus_M_001</strain>
        <tissue evidence="2">Leg muscle</tissue>
    </source>
</reference>
<protein>
    <submittedName>
        <fullName evidence="2">Uncharacterized protein</fullName>
    </submittedName>
</protein>
<evidence type="ECO:0000313" key="3">
    <source>
        <dbReference type="Proteomes" id="UP001159363"/>
    </source>
</evidence>
<feature type="region of interest" description="Disordered" evidence="1">
    <location>
        <begin position="621"/>
        <end position="644"/>
    </location>
</feature>
<comment type="caution">
    <text evidence="2">The sequence shown here is derived from an EMBL/GenBank/DDBJ whole genome shotgun (WGS) entry which is preliminary data.</text>
</comment>
<gene>
    <name evidence="2" type="ORF">PR048_014501</name>
</gene>
<feature type="compositionally biased region" description="Basic and acidic residues" evidence="1">
    <location>
        <begin position="36"/>
        <end position="54"/>
    </location>
</feature>
<feature type="region of interest" description="Disordered" evidence="1">
    <location>
        <begin position="19"/>
        <end position="68"/>
    </location>
</feature>
<proteinExistence type="predicted"/>
<feature type="region of interest" description="Disordered" evidence="1">
    <location>
        <begin position="582"/>
        <end position="601"/>
    </location>
</feature>
<evidence type="ECO:0000256" key="1">
    <source>
        <dbReference type="SAM" id="MobiDB-lite"/>
    </source>
</evidence>
<sequence>MAGRAEHVVVTGGGRALPRYYLAAGPPPPGPPRRRPTSEARIPRRVDLSRHTEPARSCPSPTPPPPHLMQERVRMCSPVRRAAAQCGLSHGARQSCVGAAALSALPRLRQEDTLVEHQDGPAARAVSGIVESPPLMYDKKINLNNPTNVWLAGTQGDSVMVGASGQRDDTVASHCLLLCRGRRLHSHQLLGQVQGSVLSERLQGHSTQKTYDSLADLSGESQTFGNRINLIMTGLDQQINVPARRHYGNIAAGLRSAVQVWWGQTCVGGGHNTILAAVCLVRPQSRTRAKFGLAAASSARVCRSYSRQGEPGSIPSGVAPDISRVGIVPDDAAGRWVFTGICNPPPPPPGSLNSGTAPYSPRFTLPASQDRPNLTTHSANTAQQQPMEQQENNDQLKSDHSTAYSLYGFNVTRTFILLRFTTRHGGLGRGTSVTNREAGSFSRKYSMPPSVFLPPLLQCHLDSPTQYYSTISTAITRTIVPPSSPIHSTTVYRLHCAAQYRSTNSTALPRGYDVSVFRRTLAALVVSSPTHKSHTEGRVFLHFPIAINKGASTNTNLNVQDAAAGATAAYTANLDRIRQRNDVTGQQHVGTPRRSPISAWQPARQPASHRIGNLLQHAVANKKQGQSLEPRAASQGMGSPSPEQPPHFVCLFPPSQMRLASPDRRWRRLPWDDHHRLTLRLSAVISTTLLVHTHLNRSPRFPLALPDSLGGAIDVIVDGIAATSLRQPDPIILLTSVDRSSFLRCNTVPVYLLHPPTHSLSYRHTSIETEVVDDSSASKIVIETYSQGQTLIDVPCNHMFDAGIQGRGKRELPEKSHRPTASLARFSLRKSRNDLAGD</sequence>
<evidence type="ECO:0000313" key="2">
    <source>
        <dbReference type="EMBL" id="KAJ8882689.1"/>
    </source>
</evidence>
<dbReference type="Proteomes" id="UP001159363">
    <property type="component" value="Chromosome 4"/>
</dbReference>
<keyword evidence="3" id="KW-1185">Reference proteome</keyword>
<accession>A0ABQ9HEF3</accession>
<feature type="compositionally biased region" description="Polar residues" evidence="1">
    <location>
        <begin position="366"/>
        <end position="393"/>
    </location>
</feature>